<evidence type="ECO:0000313" key="3">
    <source>
        <dbReference type="RefSeq" id="XP_005095757.1"/>
    </source>
</evidence>
<dbReference type="GeneID" id="101858017"/>
<dbReference type="PANTHER" id="PTHR37984">
    <property type="entry name" value="PROTEIN CBG26694"/>
    <property type="match status" value="1"/>
</dbReference>
<organism evidence="2 3">
    <name type="scientific">Aplysia californica</name>
    <name type="common">California sea hare</name>
    <dbReference type="NCBI Taxonomy" id="6500"/>
    <lineage>
        <taxon>Eukaryota</taxon>
        <taxon>Metazoa</taxon>
        <taxon>Spiralia</taxon>
        <taxon>Lophotrochozoa</taxon>
        <taxon>Mollusca</taxon>
        <taxon>Gastropoda</taxon>
        <taxon>Heterobranchia</taxon>
        <taxon>Euthyneura</taxon>
        <taxon>Tectipleura</taxon>
        <taxon>Aplysiida</taxon>
        <taxon>Aplysioidea</taxon>
        <taxon>Aplysiidae</taxon>
        <taxon>Aplysia</taxon>
    </lineage>
</organism>
<dbReference type="RefSeq" id="XP_005095757.1">
    <property type="nucleotide sequence ID" value="XM_005095700.1"/>
</dbReference>
<protein>
    <submittedName>
        <fullName evidence="3">Uncharacterized protein K02A2.6-like</fullName>
    </submittedName>
</protein>
<dbReference type="PANTHER" id="PTHR37984:SF5">
    <property type="entry name" value="PROTEIN NYNRIN-LIKE"/>
    <property type="match status" value="1"/>
</dbReference>
<evidence type="ECO:0000259" key="1">
    <source>
        <dbReference type="PROSITE" id="PS50994"/>
    </source>
</evidence>
<feature type="domain" description="Integrase catalytic" evidence="1">
    <location>
        <begin position="1"/>
        <end position="126"/>
    </location>
</feature>
<dbReference type="InterPro" id="IPR012337">
    <property type="entry name" value="RNaseH-like_sf"/>
</dbReference>
<accession>A0ABM0JKD3</accession>
<evidence type="ECO:0000313" key="2">
    <source>
        <dbReference type="Proteomes" id="UP000694888"/>
    </source>
</evidence>
<proteinExistence type="predicted"/>
<dbReference type="Gene3D" id="3.30.420.10">
    <property type="entry name" value="Ribonuclease H-like superfamily/Ribonuclease H"/>
    <property type="match status" value="1"/>
</dbReference>
<reference evidence="3" key="1">
    <citation type="submission" date="2025-08" db="UniProtKB">
        <authorList>
            <consortium name="RefSeq"/>
        </authorList>
    </citation>
    <scope>IDENTIFICATION</scope>
</reference>
<sequence>MSSITTKATTRRLDEDFAHFGYPHAIVTDNTTCFSSAEFQTWCEQRGIQHLHGAPLHPETNGAAERLVQTFKQSLEKSDLPPADALREFLMHYRRTPLASGSSPSQLLNGRQIRTTLGVIIPAQRQ</sequence>
<dbReference type="PROSITE" id="PS50994">
    <property type="entry name" value="INTEGRASE"/>
    <property type="match status" value="1"/>
</dbReference>
<dbReference type="SUPFAM" id="SSF53098">
    <property type="entry name" value="Ribonuclease H-like"/>
    <property type="match status" value="1"/>
</dbReference>
<dbReference type="Pfam" id="PF00665">
    <property type="entry name" value="rve"/>
    <property type="match status" value="1"/>
</dbReference>
<keyword evidence="2" id="KW-1185">Reference proteome</keyword>
<dbReference type="InterPro" id="IPR001584">
    <property type="entry name" value="Integrase_cat-core"/>
</dbReference>
<dbReference type="Proteomes" id="UP000694888">
    <property type="component" value="Unplaced"/>
</dbReference>
<gene>
    <name evidence="3" type="primary">LOC101858017</name>
</gene>
<name>A0ABM0JKD3_APLCA</name>
<dbReference type="InterPro" id="IPR050951">
    <property type="entry name" value="Retrovirus_Pol_polyprotein"/>
</dbReference>
<dbReference type="InterPro" id="IPR036397">
    <property type="entry name" value="RNaseH_sf"/>
</dbReference>